<dbReference type="OrthoDB" id="9805006at2"/>
<reference evidence="6 7" key="1">
    <citation type="submission" date="2019-03" db="EMBL/GenBank/DDBJ databases">
        <title>Genomic Encyclopedia of Type Strains, Phase IV (KMG-IV): sequencing the most valuable type-strain genomes for metagenomic binning, comparative biology and taxonomic classification.</title>
        <authorList>
            <person name="Goeker M."/>
        </authorList>
    </citation>
    <scope>NUCLEOTIDE SEQUENCE [LARGE SCALE GENOMIC DNA]</scope>
    <source>
        <strain evidence="6 7">DSM 103428</strain>
    </source>
</reference>
<dbReference type="PANTHER" id="PTHR33867">
    <property type="entry name" value="RIBOSOME MATURATION FACTOR RIMP"/>
    <property type="match status" value="1"/>
</dbReference>
<evidence type="ECO:0000256" key="3">
    <source>
        <dbReference type="HAMAP-Rule" id="MF_01077"/>
    </source>
</evidence>
<evidence type="ECO:0000313" key="6">
    <source>
        <dbReference type="EMBL" id="TCK75257.1"/>
    </source>
</evidence>
<dbReference type="AlphaFoldDB" id="A0A4R1LCD4"/>
<dbReference type="Pfam" id="PF17384">
    <property type="entry name" value="DUF150_C"/>
    <property type="match status" value="1"/>
</dbReference>
<evidence type="ECO:0000256" key="2">
    <source>
        <dbReference type="ARBA" id="ARBA00022517"/>
    </source>
</evidence>
<dbReference type="GO" id="GO:0000028">
    <property type="term" value="P:ribosomal small subunit assembly"/>
    <property type="evidence" value="ECO:0007669"/>
    <property type="project" value="TreeGrafter"/>
</dbReference>
<dbReference type="HAMAP" id="MF_01077">
    <property type="entry name" value="RimP"/>
    <property type="match status" value="1"/>
</dbReference>
<keyword evidence="7" id="KW-1185">Reference proteome</keyword>
<sequence>MALNLDQIRTLAERVAASHGLDIVEVEYEGNPKQRLLRVFIEKNAEERARLAAAPPEDSPLPAGISVEHLSGVTHDDCTAFSRDFGTVLDIEDLAPDSEYTLEVSSPGLERRLTTLADFRRFTGSLVKLQTFQAVTGNRHWRGRLTAVGDTAITLDLSAVKQTGKAAKKATAQTIEIQLANIEKANLVPEF</sequence>
<dbReference type="GO" id="GO:0005829">
    <property type="term" value="C:cytosol"/>
    <property type="evidence" value="ECO:0007669"/>
    <property type="project" value="TreeGrafter"/>
</dbReference>
<dbReference type="SUPFAM" id="SSF75420">
    <property type="entry name" value="YhbC-like, N-terminal domain"/>
    <property type="match status" value="1"/>
</dbReference>
<gene>
    <name evidence="3" type="primary">rimP</name>
    <name evidence="6" type="ORF">C7378_0237</name>
</gene>
<keyword evidence="2 3" id="KW-0690">Ribosome biogenesis</keyword>
<dbReference type="Pfam" id="PF02576">
    <property type="entry name" value="RimP_N"/>
    <property type="match status" value="1"/>
</dbReference>
<feature type="domain" description="Ribosome maturation factor RimP N-terminal" evidence="4">
    <location>
        <begin position="65"/>
        <end position="110"/>
    </location>
</feature>
<dbReference type="InterPro" id="IPR036847">
    <property type="entry name" value="RimP_C_sf"/>
</dbReference>
<dbReference type="InterPro" id="IPR028998">
    <property type="entry name" value="RimP_C"/>
</dbReference>
<dbReference type="RefSeq" id="WP_131990886.1">
    <property type="nucleotide sequence ID" value="NZ_SMGK01000001.1"/>
</dbReference>
<comment type="function">
    <text evidence="3">Required for maturation of 30S ribosomal subunits.</text>
</comment>
<dbReference type="Gene3D" id="3.30.300.70">
    <property type="entry name" value="RimP-like superfamily, N-terminal"/>
    <property type="match status" value="1"/>
</dbReference>
<name>A0A4R1LCD4_9BACT</name>
<comment type="caution">
    <text evidence="6">The sequence shown here is derived from an EMBL/GenBank/DDBJ whole genome shotgun (WGS) entry which is preliminary data.</text>
</comment>
<dbReference type="InterPro" id="IPR035956">
    <property type="entry name" value="RimP_N_sf"/>
</dbReference>
<dbReference type="GO" id="GO:0006412">
    <property type="term" value="P:translation"/>
    <property type="evidence" value="ECO:0007669"/>
    <property type="project" value="TreeGrafter"/>
</dbReference>
<proteinExistence type="inferred from homology"/>
<organism evidence="6 7">
    <name type="scientific">Acidipila rosea</name>
    <dbReference type="NCBI Taxonomy" id="768535"/>
    <lineage>
        <taxon>Bacteria</taxon>
        <taxon>Pseudomonadati</taxon>
        <taxon>Acidobacteriota</taxon>
        <taxon>Terriglobia</taxon>
        <taxon>Terriglobales</taxon>
        <taxon>Acidobacteriaceae</taxon>
        <taxon>Acidipila</taxon>
    </lineage>
</organism>
<feature type="domain" description="Ribosome maturation factor RimP C-terminal" evidence="5">
    <location>
        <begin position="113"/>
        <end position="191"/>
    </location>
</feature>
<dbReference type="InterPro" id="IPR003728">
    <property type="entry name" value="Ribosome_maturation_RimP"/>
</dbReference>
<evidence type="ECO:0000313" key="7">
    <source>
        <dbReference type="Proteomes" id="UP000295210"/>
    </source>
</evidence>
<dbReference type="CDD" id="cd01734">
    <property type="entry name" value="YlxS_C"/>
    <property type="match status" value="1"/>
</dbReference>
<evidence type="ECO:0000259" key="4">
    <source>
        <dbReference type="Pfam" id="PF02576"/>
    </source>
</evidence>
<dbReference type="Gene3D" id="2.30.30.180">
    <property type="entry name" value="Ribosome maturation factor RimP, C-terminal domain"/>
    <property type="match status" value="1"/>
</dbReference>
<accession>A0A4R1LCD4</accession>
<comment type="subcellular location">
    <subcellularLocation>
        <location evidence="3">Cytoplasm</location>
    </subcellularLocation>
</comment>
<evidence type="ECO:0000259" key="5">
    <source>
        <dbReference type="Pfam" id="PF17384"/>
    </source>
</evidence>
<keyword evidence="1 3" id="KW-0963">Cytoplasm</keyword>
<dbReference type="EMBL" id="SMGK01000001">
    <property type="protein sequence ID" value="TCK75257.1"/>
    <property type="molecule type" value="Genomic_DNA"/>
</dbReference>
<protein>
    <recommendedName>
        <fullName evidence="3">Ribosome maturation factor RimP</fullName>
    </recommendedName>
</protein>
<dbReference type="Proteomes" id="UP000295210">
    <property type="component" value="Unassembled WGS sequence"/>
</dbReference>
<dbReference type="InterPro" id="IPR028989">
    <property type="entry name" value="RimP_N"/>
</dbReference>
<dbReference type="SUPFAM" id="SSF74942">
    <property type="entry name" value="YhbC-like, C-terminal domain"/>
    <property type="match status" value="1"/>
</dbReference>
<comment type="similarity">
    <text evidence="3">Belongs to the RimP family.</text>
</comment>
<dbReference type="PANTHER" id="PTHR33867:SF1">
    <property type="entry name" value="RIBOSOME MATURATION FACTOR RIMP"/>
    <property type="match status" value="1"/>
</dbReference>
<evidence type="ECO:0000256" key="1">
    <source>
        <dbReference type="ARBA" id="ARBA00022490"/>
    </source>
</evidence>